<feature type="region of interest" description="Disordered" evidence="1">
    <location>
        <begin position="30"/>
        <end position="97"/>
    </location>
</feature>
<accession>A0ABD1MPZ7</accession>
<protein>
    <submittedName>
        <fullName evidence="2">Uncharacterized protein</fullName>
    </submittedName>
</protein>
<comment type="caution">
    <text evidence="2">The sequence shown here is derived from an EMBL/GenBank/DDBJ whole genome shotgun (WGS) entry which is preliminary data.</text>
</comment>
<name>A0ABD1MPZ7_9FABA</name>
<feature type="compositionally biased region" description="Polar residues" evidence="1">
    <location>
        <begin position="64"/>
        <end position="97"/>
    </location>
</feature>
<reference evidence="2 3" key="1">
    <citation type="submission" date="2024-08" db="EMBL/GenBank/DDBJ databases">
        <title>Insights into the chromosomal genome structure of Flemingia macrophylla.</title>
        <authorList>
            <person name="Ding Y."/>
            <person name="Zhao Y."/>
            <person name="Bi W."/>
            <person name="Wu M."/>
            <person name="Zhao G."/>
            <person name="Gong Y."/>
            <person name="Li W."/>
            <person name="Zhang P."/>
        </authorList>
    </citation>
    <scope>NUCLEOTIDE SEQUENCE [LARGE SCALE GENOMIC DNA]</scope>
    <source>
        <strain evidence="2">DYQJB</strain>
        <tissue evidence="2">Leaf</tissue>
    </source>
</reference>
<organism evidence="2 3">
    <name type="scientific">Flemingia macrophylla</name>
    <dbReference type="NCBI Taxonomy" id="520843"/>
    <lineage>
        <taxon>Eukaryota</taxon>
        <taxon>Viridiplantae</taxon>
        <taxon>Streptophyta</taxon>
        <taxon>Embryophyta</taxon>
        <taxon>Tracheophyta</taxon>
        <taxon>Spermatophyta</taxon>
        <taxon>Magnoliopsida</taxon>
        <taxon>eudicotyledons</taxon>
        <taxon>Gunneridae</taxon>
        <taxon>Pentapetalae</taxon>
        <taxon>rosids</taxon>
        <taxon>fabids</taxon>
        <taxon>Fabales</taxon>
        <taxon>Fabaceae</taxon>
        <taxon>Papilionoideae</taxon>
        <taxon>50 kb inversion clade</taxon>
        <taxon>NPAAA clade</taxon>
        <taxon>indigoferoid/millettioid clade</taxon>
        <taxon>Phaseoleae</taxon>
        <taxon>Flemingia</taxon>
    </lineage>
</organism>
<evidence type="ECO:0000256" key="1">
    <source>
        <dbReference type="SAM" id="MobiDB-lite"/>
    </source>
</evidence>
<keyword evidence="3" id="KW-1185">Reference proteome</keyword>
<evidence type="ECO:0000313" key="2">
    <source>
        <dbReference type="EMBL" id="KAL2337889.1"/>
    </source>
</evidence>
<gene>
    <name evidence="2" type="ORF">Fmac_012335</name>
</gene>
<evidence type="ECO:0000313" key="3">
    <source>
        <dbReference type="Proteomes" id="UP001603857"/>
    </source>
</evidence>
<dbReference type="AlphaFoldDB" id="A0ABD1MPZ7"/>
<proteinExistence type="predicted"/>
<dbReference type="Proteomes" id="UP001603857">
    <property type="component" value="Unassembled WGS sequence"/>
</dbReference>
<sequence>MSSVGSTITKNRYVLTMATWVTDAYNRVAEENPMSETTTPNEPSKVEPQHATTLSGPSKLEPLQATTSNEPSKLEPQQATIPNEPSKLEPQQATTLN</sequence>
<dbReference type="EMBL" id="JBGMDY010000004">
    <property type="protein sequence ID" value="KAL2337889.1"/>
    <property type="molecule type" value="Genomic_DNA"/>
</dbReference>